<reference evidence="5" key="1">
    <citation type="journal article" date="2023" name="Int. J. Mol. Sci.">
        <title>Antibiotic Resistance/Susceptibility Profiles of Staphylococcus equorum Strains from Cheese, and Genome Analysis for Antibiotic Resistance Genes.</title>
        <authorList>
            <person name="Vazquez L."/>
            <person name="Srednik M.E."/>
            <person name="Rodriguez J."/>
            <person name="Florez A.B."/>
            <person name="Mayo B."/>
        </authorList>
    </citation>
    <scope>NUCLEOTIDE SEQUENCE</scope>
    <source>
        <strain evidence="5">5A3I</strain>
    </source>
</reference>
<evidence type="ECO:0000259" key="4">
    <source>
        <dbReference type="Pfam" id="PF11611"/>
    </source>
</evidence>
<evidence type="ECO:0000313" key="5">
    <source>
        <dbReference type="EMBL" id="MDK9865949.1"/>
    </source>
</evidence>
<dbReference type="EMBL" id="JARGCK010000004">
    <property type="protein sequence ID" value="MDK9865949.1"/>
    <property type="molecule type" value="Genomic_DNA"/>
</dbReference>
<name>A0AAW7ALE7_9STAP</name>
<feature type="domain" description="DUF4352" evidence="4">
    <location>
        <begin position="83"/>
        <end position="196"/>
    </location>
</feature>
<keyword evidence="3" id="KW-0472">Membrane</keyword>
<protein>
    <submittedName>
        <fullName evidence="5">DUF4352 domain-containing protein</fullName>
    </submittedName>
</protein>
<comment type="caution">
    <text evidence="5">The sequence shown here is derived from an EMBL/GenBank/DDBJ whole genome shotgun (WGS) entry which is preliminary data.</text>
</comment>
<proteinExistence type="predicted"/>
<organism evidence="5 6">
    <name type="scientific">Staphylococcus equorum</name>
    <dbReference type="NCBI Taxonomy" id="246432"/>
    <lineage>
        <taxon>Bacteria</taxon>
        <taxon>Bacillati</taxon>
        <taxon>Bacillota</taxon>
        <taxon>Bacilli</taxon>
        <taxon>Bacillales</taxon>
        <taxon>Staphylococcaceae</taxon>
        <taxon>Staphylococcus</taxon>
    </lineage>
</organism>
<dbReference type="InterPro" id="IPR029051">
    <property type="entry name" value="DUF4352"/>
</dbReference>
<dbReference type="Gene3D" id="2.60.40.1240">
    <property type="match status" value="1"/>
</dbReference>
<reference evidence="5" key="2">
    <citation type="submission" date="2023-03" db="EMBL/GenBank/DDBJ databases">
        <authorList>
            <person name="Vazquez L."/>
            <person name="Rodriguez J."/>
            <person name="Mayo B."/>
            <person name="Florez A.B."/>
        </authorList>
    </citation>
    <scope>NUCLEOTIDE SEQUENCE</scope>
    <source>
        <strain evidence="5">5A3I</strain>
    </source>
</reference>
<dbReference type="Pfam" id="PF11611">
    <property type="entry name" value="DUF4352"/>
    <property type="match status" value="1"/>
</dbReference>
<dbReference type="InterPro" id="IPR029050">
    <property type="entry name" value="Immunoprotect_excell_Ig-like"/>
</dbReference>
<dbReference type="RefSeq" id="WP_285323679.1">
    <property type="nucleotide sequence ID" value="NZ_JARGCK010000004.1"/>
</dbReference>
<evidence type="ECO:0000256" key="2">
    <source>
        <dbReference type="SAM" id="MobiDB-lite"/>
    </source>
</evidence>
<dbReference type="Proteomes" id="UP001174037">
    <property type="component" value="Unassembled WGS sequence"/>
</dbReference>
<accession>A0AAW7ALE7</accession>
<keyword evidence="3" id="KW-0812">Transmembrane</keyword>
<evidence type="ECO:0000256" key="3">
    <source>
        <dbReference type="SAM" id="Phobius"/>
    </source>
</evidence>
<evidence type="ECO:0000313" key="6">
    <source>
        <dbReference type="Proteomes" id="UP001174037"/>
    </source>
</evidence>
<feature type="region of interest" description="Disordered" evidence="2">
    <location>
        <begin position="44"/>
        <end position="88"/>
    </location>
</feature>
<gene>
    <name evidence="5" type="ORF">P1A27_08355</name>
</gene>
<evidence type="ECO:0000256" key="1">
    <source>
        <dbReference type="ARBA" id="ARBA00022729"/>
    </source>
</evidence>
<keyword evidence="1" id="KW-0732">Signal</keyword>
<feature type="transmembrane region" description="Helical" evidence="3">
    <location>
        <begin position="18"/>
        <end position="38"/>
    </location>
</feature>
<keyword evidence="3" id="KW-1133">Transmembrane helix</keyword>
<dbReference type="AlphaFoldDB" id="A0AAW7ALE7"/>
<sequence>MFIITIVFLSKKKKVKGVLISTIVVFVLGLASLIGAIGTTASYGEDNNDSGTKMPDESSKSESNNSDESEEKSSSSSDEMKQKGDTVEIDGVEFTLQGSEYINDRNEFSDVQADKVLKVNVKIKNNSDSEIPVGGDLKVYADGEEVDTYPATDIQDTLLGSVSPDRSTSGSEAYAINGNPEKLELEFKPSMSFSDKRYVYELNPE</sequence>